<name>A0AAV0XG24_9HEMI</name>
<dbReference type="SUPFAM" id="SSF52980">
    <property type="entry name" value="Restriction endonuclease-like"/>
    <property type="match status" value="1"/>
</dbReference>
<dbReference type="InterPro" id="IPR051703">
    <property type="entry name" value="NF-kappa-B_Signaling_Reg"/>
</dbReference>
<gene>
    <name evidence="4" type="ORF">MEUPH1_LOCUS21879</name>
</gene>
<dbReference type="AlphaFoldDB" id="A0AAV0XG24"/>
<evidence type="ECO:0008006" key="6">
    <source>
        <dbReference type="Google" id="ProtNLM"/>
    </source>
</evidence>
<evidence type="ECO:0000259" key="2">
    <source>
        <dbReference type="Pfam" id="PF09588"/>
    </source>
</evidence>
<sequence>MSPSKFRSKKRSTGKKAVGLRMKKLCKKQPTEGTVREIDQDTSNADFSSPIQNTVTGVDILTDIPGFNDISAIEISDGMSNCGIENGNNYINNSNSSTFNLSPEIKSPLAQSTFIEIEPENSIINSTQLSVEMSNEQIESSKELCGRRIVDMNFVFKQILNCRHKGGLDCTFLDMELISEHRKGFFCSWLFKCLVCQIKIKIDSENTSETEYVGVNKATVSGSIAIGIGHTQLNEFSATIDVPCISPNVFIKLQSNIGEIINETAWDEIYLAGIEEKKLAIEDGNLNSDGVPMITVVADGSWCKRSYKTKYDSLSGVATIIGFRTKKILFIGIRNRYCLICERSKNKNTISETHNCFLNWKGTSTGMEADAIAEGFAKSIEMHGLIYNKLIGDGDSSVCKRLQQTLPYGPKLLVDKIECRNHILRNLGQKISQLTKNTKYPVHLRNLLNQKQKCNKFRTAITMAIQHRKSLCDSEVNKIKDLKKDIENGPSHLLGQHLNCDSYFCNGSKIGEQNFVPEAEECGLMSEISRIYHRVVENAQSLLLDVDNNICEQFNSIINKHIAGKRINFALKNSYNARVEAAVVSFNTSGQYIRLIHKKITKKSPGIVGKQFLKARESKLSNLQKRRLNFQKEKYTAKRKKNFGPDEHYGLAEPLDDNETPGDIDEKKNNFMKSLSISSEAIDKLERDTIDQSNSQTWQVERRIRLTASNFGRVCKMRLTTSCKGTVYDLLYGNVTTKAMEYGKMMEDTARKKFETLTNFKVLNCGLFIDKDKPFLAASPDGLVGDTALLEIKCPLSTKDTIDIQVAVDNKKIPYITIVDGKMKLKKDSSYYYQVQGQLKITKRKVCYFVVYSEHWLHYDVVEFDKNFWSSKMETQLETFYKECLLPELVQPRYGKRLLKSDILEPKHILENIKKKNLPII</sequence>
<feature type="region of interest" description="Disordered" evidence="1">
    <location>
        <begin position="1"/>
        <end position="20"/>
    </location>
</feature>
<feature type="domain" description="Mutator-like transposase" evidence="3">
    <location>
        <begin position="146"/>
        <end position="505"/>
    </location>
</feature>
<comment type="caution">
    <text evidence="4">The sequence shown here is derived from an EMBL/GenBank/DDBJ whole genome shotgun (WGS) entry which is preliminary data.</text>
</comment>
<dbReference type="EMBL" id="CARXXK010000004">
    <property type="protein sequence ID" value="CAI6367400.1"/>
    <property type="molecule type" value="Genomic_DNA"/>
</dbReference>
<evidence type="ECO:0000256" key="1">
    <source>
        <dbReference type="SAM" id="MobiDB-lite"/>
    </source>
</evidence>
<organism evidence="4 5">
    <name type="scientific">Macrosiphum euphorbiae</name>
    <name type="common">potato aphid</name>
    <dbReference type="NCBI Taxonomy" id="13131"/>
    <lineage>
        <taxon>Eukaryota</taxon>
        <taxon>Metazoa</taxon>
        <taxon>Ecdysozoa</taxon>
        <taxon>Arthropoda</taxon>
        <taxon>Hexapoda</taxon>
        <taxon>Insecta</taxon>
        <taxon>Pterygota</taxon>
        <taxon>Neoptera</taxon>
        <taxon>Paraneoptera</taxon>
        <taxon>Hemiptera</taxon>
        <taxon>Sternorrhyncha</taxon>
        <taxon>Aphidomorpha</taxon>
        <taxon>Aphidoidea</taxon>
        <taxon>Aphididae</taxon>
        <taxon>Macrosiphini</taxon>
        <taxon>Macrosiphum</taxon>
    </lineage>
</organism>
<dbReference type="GO" id="GO:0006281">
    <property type="term" value="P:DNA repair"/>
    <property type="evidence" value="ECO:0007669"/>
    <property type="project" value="UniProtKB-ARBA"/>
</dbReference>
<accession>A0AAV0XG24</accession>
<dbReference type="InterPro" id="IPR019080">
    <property type="entry name" value="YqaJ_viral_recombinase"/>
</dbReference>
<feature type="compositionally biased region" description="Basic residues" evidence="1">
    <location>
        <begin position="1"/>
        <end position="14"/>
    </location>
</feature>
<evidence type="ECO:0000259" key="3">
    <source>
        <dbReference type="Pfam" id="PF20700"/>
    </source>
</evidence>
<dbReference type="InterPro" id="IPR011335">
    <property type="entry name" value="Restrct_endonuc-II-like"/>
</dbReference>
<keyword evidence="5" id="KW-1185">Reference proteome</keyword>
<proteinExistence type="predicted"/>
<feature type="domain" description="YqaJ viral recombinase" evidence="2">
    <location>
        <begin position="698"/>
        <end position="844"/>
    </location>
</feature>
<dbReference type="InterPro" id="IPR049012">
    <property type="entry name" value="Mutator_transp_dom"/>
</dbReference>
<evidence type="ECO:0000313" key="5">
    <source>
        <dbReference type="Proteomes" id="UP001160148"/>
    </source>
</evidence>
<evidence type="ECO:0000313" key="4">
    <source>
        <dbReference type="EMBL" id="CAI6367400.1"/>
    </source>
</evidence>
<protein>
    <recommendedName>
        <fullName evidence="6">YqaJ viral recombinase domain-containing protein</fullName>
    </recommendedName>
</protein>
<dbReference type="Pfam" id="PF09588">
    <property type="entry name" value="YqaJ"/>
    <property type="match status" value="1"/>
</dbReference>
<dbReference type="PANTHER" id="PTHR46609:SF8">
    <property type="entry name" value="YQAJ VIRAL RECOMBINASE DOMAIN-CONTAINING PROTEIN"/>
    <property type="match status" value="1"/>
</dbReference>
<dbReference type="PANTHER" id="PTHR46609">
    <property type="entry name" value="EXONUCLEASE, PHAGE-TYPE/RECB, C-TERMINAL DOMAIN-CONTAINING PROTEIN"/>
    <property type="match status" value="1"/>
</dbReference>
<dbReference type="CDD" id="cd22343">
    <property type="entry name" value="PDDEXK_lambda_exonuclease-like"/>
    <property type="match status" value="1"/>
</dbReference>
<dbReference type="Gene3D" id="3.90.320.10">
    <property type="match status" value="1"/>
</dbReference>
<dbReference type="Pfam" id="PF20700">
    <property type="entry name" value="Mutator"/>
    <property type="match status" value="1"/>
</dbReference>
<dbReference type="Proteomes" id="UP001160148">
    <property type="component" value="Unassembled WGS sequence"/>
</dbReference>
<dbReference type="InterPro" id="IPR011604">
    <property type="entry name" value="PDDEXK-like_dom_sf"/>
</dbReference>
<reference evidence="4 5" key="1">
    <citation type="submission" date="2023-01" db="EMBL/GenBank/DDBJ databases">
        <authorList>
            <person name="Whitehead M."/>
        </authorList>
    </citation>
    <scope>NUCLEOTIDE SEQUENCE [LARGE SCALE GENOMIC DNA]</scope>
</reference>